<reference evidence="1 2" key="1">
    <citation type="submission" date="2020-07" db="EMBL/GenBank/DDBJ databases">
        <title>Natrinema (YPL30) sp. nov. and Haloterrigena xxxxxx (YPL8) sp. nov., isolated from a salt mine.</title>
        <authorList>
            <person name="Cui H."/>
        </authorList>
    </citation>
    <scope>NUCLEOTIDE SEQUENCE [LARGE SCALE GENOMIC DNA]</scope>
    <source>
        <strain evidence="1 2">YPL13</strain>
    </source>
</reference>
<dbReference type="GeneID" id="56141772"/>
<proteinExistence type="predicted"/>
<keyword evidence="2" id="KW-1185">Reference proteome</keyword>
<organism evidence="1 2">
    <name type="scientific">Natrinema zhouii</name>
    <dbReference type="NCBI Taxonomy" id="1710539"/>
    <lineage>
        <taxon>Archaea</taxon>
        <taxon>Methanobacteriati</taxon>
        <taxon>Methanobacteriota</taxon>
        <taxon>Stenosarchaea group</taxon>
        <taxon>Halobacteria</taxon>
        <taxon>Halobacteriales</taxon>
        <taxon>Natrialbaceae</taxon>
        <taxon>Natrinema</taxon>
    </lineage>
</organism>
<dbReference type="KEGG" id="nay:HYG81_01165"/>
<protein>
    <submittedName>
        <fullName evidence="1">Uncharacterized protein</fullName>
    </submittedName>
</protein>
<name>A0A7D6GR36_9EURY</name>
<dbReference type="InterPro" id="IPR006311">
    <property type="entry name" value="TAT_signal"/>
</dbReference>
<sequence>MPSRRAFLSTVGTGVLLALAGCLSSPQRVKGYVQFKVIDGLIEEPGQTTEIPIINVDASYENATPPDLVHLNEEWADHFPIPRMPTVSDSLHDTLTEQFNSVRYVIGTTSPEWAEDDASLGSFNVATTRENFNRVQVHSEVTASSDGTYLTIHSVGGLWNFDPND</sequence>
<dbReference type="PROSITE" id="PS51257">
    <property type="entry name" value="PROKAR_LIPOPROTEIN"/>
    <property type="match status" value="1"/>
</dbReference>
<dbReference type="OrthoDB" id="206198at2157"/>
<evidence type="ECO:0000313" key="1">
    <source>
        <dbReference type="EMBL" id="QLK26262.1"/>
    </source>
</evidence>
<dbReference type="AlphaFoldDB" id="A0A7D6GR36"/>
<dbReference type="RefSeq" id="WP_180841437.1">
    <property type="nucleotide sequence ID" value="NZ_CP059154.1"/>
</dbReference>
<dbReference type="PROSITE" id="PS51318">
    <property type="entry name" value="TAT"/>
    <property type="match status" value="1"/>
</dbReference>
<dbReference type="Proteomes" id="UP000510869">
    <property type="component" value="Chromosome"/>
</dbReference>
<gene>
    <name evidence="1" type="ORF">HYG81_01165</name>
</gene>
<evidence type="ECO:0000313" key="2">
    <source>
        <dbReference type="Proteomes" id="UP000510869"/>
    </source>
</evidence>
<dbReference type="EMBL" id="CP059154">
    <property type="protein sequence ID" value="QLK26262.1"/>
    <property type="molecule type" value="Genomic_DNA"/>
</dbReference>
<accession>A0A7D6GR36</accession>